<sequence>MKGLHSYPKIWQLGHPNIANLFDGPVVVSEKVDGSQFSFGVRDGELKMRSKGVEVVEPVDDKNFNQAAATARRLFDEGLLHEGWIYRGESMRSESHNTLRYARQPRHGFVLFDIDVEIETRLQPNRFFDEVRKLGLEYCPVLYTGVVENAEELKRLLDTESFLGGTKVEGVVIKNYVRWDERSGKQLMGKIVSDEFRERHTKQWRADNPGGQRIIEQLVQTLSCEPRYLKALQKLDELGQLTGTTQDIGPLMKIASQDIEAEEQEWIREQLYRWARKKILRGSVRALPTWYKDRLAESQFDEASEEAA</sequence>
<dbReference type="SUPFAM" id="SSF56091">
    <property type="entry name" value="DNA ligase/mRNA capping enzyme, catalytic domain"/>
    <property type="match status" value="1"/>
</dbReference>
<accession>A0A0F9JM59</accession>
<proteinExistence type="predicted"/>
<dbReference type="Gene3D" id="3.30.470.30">
    <property type="entry name" value="DNA ligase/mRNA capping enzyme"/>
    <property type="match status" value="1"/>
</dbReference>
<protein>
    <recommendedName>
        <fullName evidence="1">RNA ligase domain-containing protein</fullName>
    </recommendedName>
</protein>
<evidence type="ECO:0000313" key="2">
    <source>
        <dbReference type="EMBL" id="KKM00043.1"/>
    </source>
</evidence>
<comment type="caution">
    <text evidence="2">The sequence shown here is derived from an EMBL/GenBank/DDBJ whole genome shotgun (WGS) entry which is preliminary data.</text>
</comment>
<reference evidence="2" key="1">
    <citation type="journal article" date="2015" name="Nature">
        <title>Complex archaea that bridge the gap between prokaryotes and eukaryotes.</title>
        <authorList>
            <person name="Spang A."/>
            <person name="Saw J.H."/>
            <person name="Jorgensen S.L."/>
            <person name="Zaremba-Niedzwiedzka K."/>
            <person name="Martijn J."/>
            <person name="Lind A.E."/>
            <person name="van Eijk R."/>
            <person name="Schleper C."/>
            <person name="Guy L."/>
            <person name="Ettema T.J."/>
        </authorList>
    </citation>
    <scope>NUCLEOTIDE SEQUENCE</scope>
</reference>
<dbReference type="InterPro" id="IPR021122">
    <property type="entry name" value="RNA_ligase_dom_REL/Rnl2"/>
</dbReference>
<dbReference type="AlphaFoldDB" id="A0A0F9JM59"/>
<feature type="domain" description="RNA ligase" evidence="1">
    <location>
        <begin position="25"/>
        <end position="179"/>
    </location>
</feature>
<name>A0A0F9JM59_9ZZZZ</name>
<dbReference type="Pfam" id="PF09414">
    <property type="entry name" value="RNA_ligase"/>
    <property type="match status" value="1"/>
</dbReference>
<organism evidence="2">
    <name type="scientific">marine sediment metagenome</name>
    <dbReference type="NCBI Taxonomy" id="412755"/>
    <lineage>
        <taxon>unclassified sequences</taxon>
        <taxon>metagenomes</taxon>
        <taxon>ecological metagenomes</taxon>
    </lineage>
</organism>
<gene>
    <name evidence="2" type="ORF">LCGC14_1808440</name>
</gene>
<dbReference type="EMBL" id="LAZR01017527">
    <property type="protein sequence ID" value="KKM00043.1"/>
    <property type="molecule type" value="Genomic_DNA"/>
</dbReference>
<evidence type="ECO:0000259" key="1">
    <source>
        <dbReference type="Pfam" id="PF09414"/>
    </source>
</evidence>